<dbReference type="EMBL" id="NVOR01000024">
    <property type="protein sequence ID" value="PED82893.1"/>
    <property type="molecule type" value="Genomic_DNA"/>
</dbReference>
<reference evidence="1 2" key="1">
    <citation type="submission" date="2017-09" db="EMBL/GenBank/DDBJ databases">
        <title>Large-scale bioinformatics analysis of Bacillus genomes uncovers conserved roles of natural products in bacterial physiology.</title>
        <authorList>
            <consortium name="Agbiome Team Llc"/>
            <person name="Bleich R.M."/>
            <person name="Grubbs K.J."/>
            <person name="Santa Maria K.C."/>
            <person name="Allen S.E."/>
            <person name="Farag S."/>
            <person name="Shank E.A."/>
            <person name="Bowers A."/>
        </authorList>
    </citation>
    <scope>NUCLEOTIDE SEQUENCE [LARGE SCALE GENOMIC DNA]</scope>
    <source>
        <strain evidence="1 2">AFS092012</strain>
    </source>
</reference>
<organism evidence="1 2">
    <name type="scientific">Bacillus pseudomycoides</name>
    <dbReference type="NCBI Taxonomy" id="64104"/>
    <lineage>
        <taxon>Bacteria</taxon>
        <taxon>Bacillati</taxon>
        <taxon>Bacillota</taxon>
        <taxon>Bacilli</taxon>
        <taxon>Bacillales</taxon>
        <taxon>Bacillaceae</taxon>
        <taxon>Bacillus</taxon>
        <taxon>Bacillus cereus group</taxon>
    </lineage>
</organism>
<proteinExistence type="predicted"/>
<sequence>MTEYRDVYVLESGQIEGSYREQGKIYAFTEKKAGELIREGKAKDPYNFKLKHLIDQSTKYLSDFEKEKQAIKTSDRLTDVAKKEDTQALVEKYNLSFDVIQSIYKEELSTRLDEAKKEAGVASLKTETKYDPHKVEQEAGIITSHIVMTPNIKEVISYIEEKITYMDVEVAREVLSNFVNIKAHLDTLHNGDPLQSMRIRKLYDDLTRAATGQAQIDVNSDVGLWSALNDHRDDIAWEWRRKKQFMGVR</sequence>
<accession>A0AA91VDX4</accession>
<protein>
    <submittedName>
        <fullName evidence="1">Uncharacterized protein</fullName>
    </submittedName>
</protein>
<name>A0AA91VDX4_9BACI</name>
<dbReference type="Proteomes" id="UP000221020">
    <property type="component" value="Unassembled WGS sequence"/>
</dbReference>
<comment type="caution">
    <text evidence="1">The sequence shown here is derived from an EMBL/GenBank/DDBJ whole genome shotgun (WGS) entry which is preliminary data.</text>
</comment>
<evidence type="ECO:0000313" key="2">
    <source>
        <dbReference type="Proteomes" id="UP000221020"/>
    </source>
</evidence>
<evidence type="ECO:0000313" key="1">
    <source>
        <dbReference type="EMBL" id="PED82893.1"/>
    </source>
</evidence>
<dbReference type="AlphaFoldDB" id="A0AA91VDX4"/>
<dbReference type="RefSeq" id="WP_097899629.1">
    <property type="nucleotide sequence ID" value="NZ_NVOR01000024.1"/>
</dbReference>
<gene>
    <name evidence="1" type="ORF">CON65_09490</name>
</gene>